<organism evidence="1">
    <name type="scientific">Anguilla anguilla</name>
    <name type="common">European freshwater eel</name>
    <name type="synonym">Muraena anguilla</name>
    <dbReference type="NCBI Taxonomy" id="7936"/>
    <lineage>
        <taxon>Eukaryota</taxon>
        <taxon>Metazoa</taxon>
        <taxon>Chordata</taxon>
        <taxon>Craniata</taxon>
        <taxon>Vertebrata</taxon>
        <taxon>Euteleostomi</taxon>
        <taxon>Actinopterygii</taxon>
        <taxon>Neopterygii</taxon>
        <taxon>Teleostei</taxon>
        <taxon>Anguilliformes</taxon>
        <taxon>Anguillidae</taxon>
        <taxon>Anguilla</taxon>
    </lineage>
</organism>
<reference evidence="1" key="2">
    <citation type="journal article" date="2015" name="Fish Shellfish Immunol.">
        <title>Early steps in the European eel (Anguilla anguilla)-Vibrio vulnificus interaction in the gills: Role of the RtxA13 toxin.</title>
        <authorList>
            <person name="Callol A."/>
            <person name="Pajuelo D."/>
            <person name="Ebbesson L."/>
            <person name="Teles M."/>
            <person name="MacKenzie S."/>
            <person name="Amaro C."/>
        </authorList>
    </citation>
    <scope>NUCLEOTIDE SEQUENCE</scope>
</reference>
<sequence>MGVKNWEGPFQTKNKKVNSHWVAIFLSKPSGCTASYSVKRKTDWDLQHSGL</sequence>
<proteinExistence type="predicted"/>
<name>A0A0E9S9W0_ANGAN</name>
<reference evidence="1" key="1">
    <citation type="submission" date="2014-11" db="EMBL/GenBank/DDBJ databases">
        <authorList>
            <person name="Amaro Gonzalez C."/>
        </authorList>
    </citation>
    <scope>NUCLEOTIDE SEQUENCE</scope>
</reference>
<dbReference type="EMBL" id="GBXM01071112">
    <property type="protein sequence ID" value="JAH37465.1"/>
    <property type="molecule type" value="Transcribed_RNA"/>
</dbReference>
<accession>A0A0E9S9W0</accession>
<evidence type="ECO:0000313" key="1">
    <source>
        <dbReference type="EMBL" id="JAH37465.1"/>
    </source>
</evidence>
<protein>
    <submittedName>
        <fullName evidence="1">Uncharacterized protein</fullName>
    </submittedName>
</protein>
<dbReference type="AlphaFoldDB" id="A0A0E9S9W0"/>